<dbReference type="Pfam" id="PF02597">
    <property type="entry name" value="ThiS"/>
    <property type="match status" value="1"/>
</dbReference>
<name>A0A7I7X9I4_9MYCO</name>
<dbReference type="KEGG" id="mmag:MMAD_07540"/>
<accession>A0A7I7X9I4</accession>
<protein>
    <submittedName>
        <fullName evidence="1">Thiamine biosynthesis protein ThiS</fullName>
    </submittedName>
</protein>
<sequence length="61" mass="6472">MNDEPVEVGENTTVEQLLADLGMPDKGIAVAVDWAVVPRSQWHLELSDGAKVEVVTAVQGG</sequence>
<dbReference type="Gene3D" id="3.10.20.30">
    <property type="match status" value="1"/>
</dbReference>
<dbReference type="InterPro" id="IPR010035">
    <property type="entry name" value="Thi_S"/>
</dbReference>
<dbReference type="NCBIfam" id="TIGR01683">
    <property type="entry name" value="thiS"/>
    <property type="match status" value="1"/>
</dbReference>
<keyword evidence="2" id="KW-1185">Reference proteome</keyword>
<dbReference type="PANTHER" id="PTHR34472:SF1">
    <property type="entry name" value="SULFUR CARRIER PROTEIN THIS"/>
    <property type="match status" value="1"/>
</dbReference>
<evidence type="ECO:0000313" key="2">
    <source>
        <dbReference type="Proteomes" id="UP000466517"/>
    </source>
</evidence>
<dbReference type="InterPro" id="IPR012675">
    <property type="entry name" value="Beta-grasp_dom_sf"/>
</dbReference>
<evidence type="ECO:0000313" key="1">
    <source>
        <dbReference type="EMBL" id="BBZ26459.1"/>
    </source>
</evidence>
<dbReference type="InterPro" id="IPR016155">
    <property type="entry name" value="Mopterin_synth/thiamin_S_b"/>
</dbReference>
<dbReference type="CDD" id="cd00565">
    <property type="entry name" value="Ubl_ThiS"/>
    <property type="match status" value="1"/>
</dbReference>
<gene>
    <name evidence="1" type="primary">thiS</name>
    <name evidence="1" type="ORF">MMAD_07540</name>
</gene>
<dbReference type="InterPro" id="IPR003749">
    <property type="entry name" value="ThiS/MoaD-like"/>
</dbReference>
<dbReference type="PANTHER" id="PTHR34472">
    <property type="entry name" value="SULFUR CARRIER PROTEIN THIS"/>
    <property type="match status" value="1"/>
</dbReference>
<reference evidence="1 2" key="1">
    <citation type="journal article" date="2019" name="Emerg. Microbes Infect.">
        <title>Comprehensive subspecies identification of 175 nontuberculous mycobacteria species based on 7547 genomic profiles.</title>
        <authorList>
            <person name="Matsumoto Y."/>
            <person name="Kinjo T."/>
            <person name="Motooka D."/>
            <person name="Nabeya D."/>
            <person name="Jung N."/>
            <person name="Uechi K."/>
            <person name="Horii T."/>
            <person name="Iida T."/>
            <person name="Fujita J."/>
            <person name="Nakamura S."/>
        </authorList>
    </citation>
    <scope>NUCLEOTIDE SEQUENCE [LARGE SCALE GENOMIC DNA]</scope>
    <source>
        <strain evidence="1 2">JCM 13574</strain>
    </source>
</reference>
<dbReference type="SUPFAM" id="SSF54285">
    <property type="entry name" value="MoaD/ThiS"/>
    <property type="match status" value="1"/>
</dbReference>
<proteinExistence type="predicted"/>
<dbReference type="EMBL" id="AP022610">
    <property type="protein sequence ID" value="BBZ26459.1"/>
    <property type="molecule type" value="Genomic_DNA"/>
</dbReference>
<organism evidence="1 2">
    <name type="scientific">Mycolicibacterium madagascariense</name>
    <dbReference type="NCBI Taxonomy" id="212765"/>
    <lineage>
        <taxon>Bacteria</taxon>
        <taxon>Bacillati</taxon>
        <taxon>Actinomycetota</taxon>
        <taxon>Actinomycetes</taxon>
        <taxon>Mycobacteriales</taxon>
        <taxon>Mycobacteriaceae</taxon>
        <taxon>Mycolicibacterium</taxon>
    </lineage>
</organism>
<dbReference type="Proteomes" id="UP000466517">
    <property type="component" value="Chromosome"/>
</dbReference>
<dbReference type="AlphaFoldDB" id="A0A7I7X9I4"/>